<gene>
    <name evidence="2" type="ORF">LCGC14_2854560</name>
</gene>
<proteinExistence type="predicted"/>
<keyword evidence="1" id="KW-0812">Transmembrane</keyword>
<dbReference type="AlphaFoldDB" id="A0A0F8YU86"/>
<comment type="caution">
    <text evidence="2">The sequence shown here is derived from an EMBL/GenBank/DDBJ whole genome shotgun (WGS) entry which is preliminary data.</text>
</comment>
<organism evidence="2">
    <name type="scientific">marine sediment metagenome</name>
    <dbReference type="NCBI Taxonomy" id="412755"/>
    <lineage>
        <taxon>unclassified sequences</taxon>
        <taxon>metagenomes</taxon>
        <taxon>ecological metagenomes</taxon>
    </lineage>
</organism>
<evidence type="ECO:0000256" key="1">
    <source>
        <dbReference type="SAM" id="Phobius"/>
    </source>
</evidence>
<evidence type="ECO:0000313" key="2">
    <source>
        <dbReference type="EMBL" id="KKK77345.1"/>
    </source>
</evidence>
<protein>
    <submittedName>
        <fullName evidence="2">Uncharacterized protein</fullName>
    </submittedName>
</protein>
<name>A0A0F8YU86_9ZZZZ</name>
<feature type="transmembrane region" description="Helical" evidence="1">
    <location>
        <begin position="20"/>
        <end position="41"/>
    </location>
</feature>
<reference evidence="2" key="1">
    <citation type="journal article" date="2015" name="Nature">
        <title>Complex archaea that bridge the gap between prokaryotes and eukaryotes.</title>
        <authorList>
            <person name="Spang A."/>
            <person name="Saw J.H."/>
            <person name="Jorgensen S.L."/>
            <person name="Zaremba-Niedzwiedzka K."/>
            <person name="Martijn J."/>
            <person name="Lind A.E."/>
            <person name="van Eijk R."/>
            <person name="Schleper C."/>
            <person name="Guy L."/>
            <person name="Ettema T.J."/>
        </authorList>
    </citation>
    <scope>NUCLEOTIDE SEQUENCE</scope>
</reference>
<dbReference type="EMBL" id="LAZR01054999">
    <property type="protein sequence ID" value="KKK77345.1"/>
    <property type="molecule type" value="Genomic_DNA"/>
</dbReference>
<accession>A0A0F8YU86</accession>
<keyword evidence="1" id="KW-1133">Transmembrane helix</keyword>
<keyword evidence="1" id="KW-0472">Membrane</keyword>
<sequence length="150" mass="16428">MISVSQGNLNINISLIGRILGYLIITLVVASLLAGGLWLLGAGYNGVAPTCTVEKGVTTQAPADGVEFTTEYTVHVTPSFIPELYEHHKADQSVRVVKFEGEDKKFYIAKEDGTFRALGRSSILARAINCYERSISRIQELQRVNQLLGD</sequence>